<dbReference type="InterPro" id="IPR043129">
    <property type="entry name" value="ATPase_NBD"/>
</dbReference>
<dbReference type="Proteomes" id="UP000554482">
    <property type="component" value="Unassembled WGS sequence"/>
</dbReference>
<organism evidence="4 5">
    <name type="scientific">Thalictrum thalictroides</name>
    <name type="common">Rue-anemone</name>
    <name type="synonym">Anemone thalictroides</name>
    <dbReference type="NCBI Taxonomy" id="46969"/>
    <lineage>
        <taxon>Eukaryota</taxon>
        <taxon>Viridiplantae</taxon>
        <taxon>Streptophyta</taxon>
        <taxon>Embryophyta</taxon>
        <taxon>Tracheophyta</taxon>
        <taxon>Spermatophyta</taxon>
        <taxon>Magnoliopsida</taxon>
        <taxon>Ranunculales</taxon>
        <taxon>Ranunculaceae</taxon>
        <taxon>Thalictroideae</taxon>
        <taxon>Thalictrum</taxon>
    </lineage>
</organism>
<dbReference type="FunFam" id="3.30.420.40:FF:000028">
    <property type="entry name" value="heat shock 70 kDa protein-like"/>
    <property type="match status" value="1"/>
</dbReference>
<dbReference type="AlphaFoldDB" id="A0A7J6VDL2"/>
<dbReference type="EMBL" id="JABWDY010034033">
    <property type="protein sequence ID" value="KAF5182993.1"/>
    <property type="molecule type" value="Genomic_DNA"/>
</dbReference>
<keyword evidence="3" id="KW-0067">ATP-binding</keyword>
<proteinExistence type="inferred from homology"/>
<dbReference type="GO" id="GO:0140662">
    <property type="term" value="F:ATP-dependent protein folding chaperone"/>
    <property type="evidence" value="ECO:0007669"/>
    <property type="project" value="InterPro"/>
</dbReference>
<evidence type="ECO:0000256" key="2">
    <source>
        <dbReference type="ARBA" id="ARBA00022741"/>
    </source>
</evidence>
<dbReference type="SUPFAM" id="SSF53067">
    <property type="entry name" value="Actin-like ATPase domain"/>
    <property type="match status" value="1"/>
</dbReference>
<dbReference type="OrthoDB" id="3789372at2759"/>
<protein>
    <submittedName>
        <fullName evidence="4">Heat shock protein</fullName>
    </submittedName>
</protein>
<evidence type="ECO:0000256" key="1">
    <source>
        <dbReference type="ARBA" id="ARBA00007381"/>
    </source>
</evidence>
<sequence>MWSLAIVRVCLTESLRQGNKDVGVIAGLNVRSITNEPTVAAIAYGLNKKATEFPSCNNFYKIFFYGKELCKSGNSNEVVVYGAAIQATIFNVEDNKKVQDLLLMDITPLLPGLDTAGVVMTVLIPKNTTMLVDITVSMMQFIIKKHFGSLTVALLHQSMMYYRQAIGLLWKIRSYAQPAATTSCPRSNFSCSFIPKTSNMSIARHFNFEFLLWKRKPRVTAQWILIYVQAAVCIGTNGIVAYTKDVLLDSGSDNSMGAGSSELQRVKDGSVVSNIHTPISTPLSLLKIKTYVPTYVTKPLC</sequence>
<evidence type="ECO:0000256" key="3">
    <source>
        <dbReference type="ARBA" id="ARBA00022840"/>
    </source>
</evidence>
<keyword evidence="4" id="KW-0346">Stress response</keyword>
<reference evidence="4 5" key="1">
    <citation type="submission" date="2020-06" db="EMBL/GenBank/DDBJ databases">
        <title>Transcriptomic and genomic resources for Thalictrum thalictroides and T. hernandezii: Facilitating candidate gene discovery in an emerging model plant lineage.</title>
        <authorList>
            <person name="Arias T."/>
            <person name="Riano-Pachon D.M."/>
            <person name="Di Stilio V.S."/>
        </authorList>
    </citation>
    <scope>NUCLEOTIDE SEQUENCE [LARGE SCALE GENOMIC DNA]</scope>
    <source>
        <strain evidence="5">cv. WT478/WT964</strain>
        <tissue evidence="4">Leaves</tissue>
    </source>
</reference>
<dbReference type="GO" id="GO:0005524">
    <property type="term" value="F:ATP binding"/>
    <property type="evidence" value="ECO:0007669"/>
    <property type="project" value="UniProtKB-KW"/>
</dbReference>
<evidence type="ECO:0000313" key="4">
    <source>
        <dbReference type="EMBL" id="KAF5182993.1"/>
    </source>
</evidence>
<comment type="caution">
    <text evidence="4">The sequence shown here is derived from an EMBL/GenBank/DDBJ whole genome shotgun (WGS) entry which is preliminary data.</text>
</comment>
<dbReference type="Pfam" id="PF00012">
    <property type="entry name" value="HSP70"/>
    <property type="match status" value="2"/>
</dbReference>
<keyword evidence="2" id="KW-0547">Nucleotide-binding</keyword>
<dbReference type="InterPro" id="IPR029047">
    <property type="entry name" value="HSP70_peptide-bd_sf"/>
</dbReference>
<dbReference type="InterPro" id="IPR013126">
    <property type="entry name" value="Hsp_70_fam"/>
</dbReference>
<gene>
    <name evidence="4" type="ORF">FRX31_027420</name>
</gene>
<comment type="similarity">
    <text evidence="1">Belongs to the heat shock protein 70 family.</text>
</comment>
<keyword evidence="5" id="KW-1185">Reference proteome</keyword>
<name>A0A7J6VDL2_THATH</name>
<evidence type="ECO:0000313" key="5">
    <source>
        <dbReference type="Proteomes" id="UP000554482"/>
    </source>
</evidence>
<accession>A0A7J6VDL2</accession>
<dbReference type="PANTHER" id="PTHR19375">
    <property type="entry name" value="HEAT SHOCK PROTEIN 70KDA"/>
    <property type="match status" value="1"/>
</dbReference>
<dbReference type="Gene3D" id="2.60.34.10">
    <property type="entry name" value="Substrate Binding Domain Of DNAk, Chain A, domain 1"/>
    <property type="match status" value="1"/>
</dbReference>
<dbReference type="Gene3D" id="3.30.420.40">
    <property type="match status" value="1"/>
</dbReference>